<protein>
    <submittedName>
        <fullName evidence="1">Gfo/Idh/MocA family oxidoreductase</fullName>
    </submittedName>
</protein>
<dbReference type="RefSeq" id="WP_225877901.1">
    <property type="nucleotide sequence ID" value="NZ_BOLQ01000007.1"/>
</dbReference>
<dbReference type="InterPro" id="IPR036291">
    <property type="entry name" value="NAD(P)-bd_dom_sf"/>
</dbReference>
<accession>A0ABW4CKE7</accession>
<sequence length="43" mass="4523">MTQVRFGIIGIGNMGSAHATSITGGQVPELQLVAVADRRASRR</sequence>
<dbReference type="Gene3D" id="3.40.50.720">
    <property type="entry name" value="NAD(P)-binding Rossmann-like Domain"/>
    <property type="match status" value="1"/>
</dbReference>
<evidence type="ECO:0000313" key="1">
    <source>
        <dbReference type="EMBL" id="MFD1430371.1"/>
    </source>
</evidence>
<dbReference type="SUPFAM" id="SSF51735">
    <property type="entry name" value="NAD(P)-binding Rossmann-fold domains"/>
    <property type="match status" value="1"/>
</dbReference>
<proteinExistence type="predicted"/>
<dbReference type="Proteomes" id="UP001597196">
    <property type="component" value="Unassembled WGS sequence"/>
</dbReference>
<evidence type="ECO:0000313" key="2">
    <source>
        <dbReference type="Proteomes" id="UP001597196"/>
    </source>
</evidence>
<reference evidence="2" key="1">
    <citation type="journal article" date="2019" name="Int. J. Syst. Evol. Microbiol.">
        <title>The Global Catalogue of Microorganisms (GCM) 10K type strain sequencing project: providing services to taxonomists for standard genome sequencing and annotation.</title>
        <authorList>
            <consortium name="The Broad Institute Genomics Platform"/>
            <consortium name="The Broad Institute Genome Sequencing Center for Infectious Disease"/>
            <person name="Wu L."/>
            <person name="Ma J."/>
        </authorList>
    </citation>
    <scope>NUCLEOTIDE SEQUENCE [LARGE SCALE GENOMIC DNA]</scope>
    <source>
        <strain evidence="2">CCM 8980</strain>
    </source>
</reference>
<name>A0ABW4CKE7_9LACO</name>
<keyword evidence="2" id="KW-1185">Reference proteome</keyword>
<gene>
    <name evidence="1" type="ORF">ACFQ4P_08930</name>
</gene>
<dbReference type="EMBL" id="JBHTOC010000012">
    <property type="protein sequence ID" value="MFD1430371.1"/>
    <property type="molecule type" value="Genomic_DNA"/>
</dbReference>
<comment type="caution">
    <text evidence="1">The sequence shown here is derived from an EMBL/GenBank/DDBJ whole genome shotgun (WGS) entry which is preliminary data.</text>
</comment>
<organism evidence="1 2">
    <name type="scientific">Lacticaseibacillus mingshuiensis</name>
    <dbReference type="NCBI Taxonomy" id="2799574"/>
    <lineage>
        <taxon>Bacteria</taxon>
        <taxon>Bacillati</taxon>
        <taxon>Bacillota</taxon>
        <taxon>Bacilli</taxon>
        <taxon>Lactobacillales</taxon>
        <taxon>Lactobacillaceae</taxon>
        <taxon>Lacticaseibacillus</taxon>
    </lineage>
</organism>